<dbReference type="InterPro" id="IPR013022">
    <property type="entry name" value="Xyl_isomerase-like_TIM-brl"/>
</dbReference>
<dbReference type="Pfam" id="PF01261">
    <property type="entry name" value="AP_endonuc_2"/>
    <property type="match status" value="1"/>
</dbReference>
<accession>A0A4R3LYT7</accession>
<dbReference type="Gene3D" id="3.20.20.150">
    <property type="entry name" value="Divalent-metal-dependent TIM barrel enzymes"/>
    <property type="match status" value="1"/>
</dbReference>
<dbReference type="PANTHER" id="PTHR12110">
    <property type="entry name" value="HYDROXYPYRUVATE ISOMERASE"/>
    <property type="match status" value="1"/>
</dbReference>
<dbReference type="InterPro" id="IPR050312">
    <property type="entry name" value="IolE/XylAMocC-like"/>
</dbReference>
<dbReference type="GO" id="GO:0016853">
    <property type="term" value="F:isomerase activity"/>
    <property type="evidence" value="ECO:0007669"/>
    <property type="project" value="UniProtKB-KW"/>
</dbReference>
<keyword evidence="2" id="KW-0413">Isomerase</keyword>
<comment type="caution">
    <text evidence="2">The sequence shown here is derived from an EMBL/GenBank/DDBJ whole genome shotgun (WGS) entry which is preliminary data.</text>
</comment>
<feature type="domain" description="Xylose isomerase-like TIM barrel" evidence="1">
    <location>
        <begin position="31"/>
        <end position="264"/>
    </location>
</feature>
<dbReference type="OrthoDB" id="127676at2"/>
<dbReference type="InterPro" id="IPR036237">
    <property type="entry name" value="Xyl_isomerase-like_sf"/>
</dbReference>
<protein>
    <submittedName>
        <fullName evidence="2">Sugar phosphate isomerase/epimerase</fullName>
    </submittedName>
</protein>
<dbReference type="Proteomes" id="UP000294664">
    <property type="component" value="Unassembled WGS sequence"/>
</dbReference>
<evidence type="ECO:0000259" key="1">
    <source>
        <dbReference type="Pfam" id="PF01261"/>
    </source>
</evidence>
<keyword evidence="3" id="KW-1185">Reference proteome</keyword>
<sequence>MDTAALSKSVRGIGYSLRSSDPNLGDLPAMLDEAETLGVDFVELPIFAWTLIANGRVIPERLERLVRLTRDRPFGYTVHGPLAVNLMEVPARLPPHVALLDAAITVAGAVQAVHLVLHSGCVRDHDDTFAVAYARQRQALQRAGDTAGEAGVTLCVENIFRFEPMRETATPSRLAEEIDAIAHPHVRATLDVSHAYLRCADAKIDPVREIQALARFARHVHVHDSFGRPQEAWSMNEAERLGLGEGDLHLPVGWGSIAWEELARSCRIEPGAILNLELNARYWSELKDQVALLRGLSGRVTTRDLPRVA</sequence>
<reference evidence="2 3" key="1">
    <citation type="submission" date="2019-03" db="EMBL/GenBank/DDBJ databases">
        <title>Genomic Encyclopedia of Type Strains, Phase IV (KMG-IV): sequencing the most valuable type-strain genomes for metagenomic binning, comparative biology and taxonomic classification.</title>
        <authorList>
            <person name="Goeker M."/>
        </authorList>
    </citation>
    <scope>NUCLEOTIDE SEQUENCE [LARGE SCALE GENOMIC DNA]</scope>
    <source>
        <strain evidence="2 3">DSM 9035</strain>
    </source>
</reference>
<name>A0A4R3LYT7_9HYPH</name>
<dbReference type="PANTHER" id="PTHR12110:SF53">
    <property type="entry name" value="BLR5974 PROTEIN"/>
    <property type="match status" value="1"/>
</dbReference>
<evidence type="ECO:0000313" key="2">
    <source>
        <dbReference type="EMBL" id="TCT03935.1"/>
    </source>
</evidence>
<dbReference type="SUPFAM" id="SSF51658">
    <property type="entry name" value="Xylose isomerase-like"/>
    <property type="match status" value="1"/>
</dbReference>
<organism evidence="2 3">
    <name type="scientific">Aquabacter spiritensis</name>
    <dbReference type="NCBI Taxonomy" id="933073"/>
    <lineage>
        <taxon>Bacteria</taxon>
        <taxon>Pseudomonadati</taxon>
        <taxon>Pseudomonadota</taxon>
        <taxon>Alphaproteobacteria</taxon>
        <taxon>Hyphomicrobiales</taxon>
        <taxon>Xanthobacteraceae</taxon>
        <taxon>Aquabacter</taxon>
    </lineage>
</organism>
<dbReference type="EMBL" id="SMAI01000008">
    <property type="protein sequence ID" value="TCT03935.1"/>
    <property type="molecule type" value="Genomic_DNA"/>
</dbReference>
<proteinExistence type="predicted"/>
<gene>
    <name evidence="2" type="ORF">EDC64_108101</name>
</gene>
<dbReference type="AlphaFoldDB" id="A0A4R3LYT7"/>
<evidence type="ECO:0000313" key="3">
    <source>
        <dbReference type="Proteomes" id="UP000294664"/>
    </source>
</evidence>